<feature type="transmembrane region" description="Helical" evidence="1">
    <location>
        <begin position="39"/>
        <end position="61"/>
    </location>
</feature>
<dbReference type="AlphaFoldDB" id="K9VXS7"/>
<evidence type="ECO:0000313" key="2">
    <source>
        <dbReference type="EMBL" id="AFZ12312.1"/>
    </source>
</evidence>
<feature type="transmembrane region" description="Helical" evidence="1">
    <location>
        <begin position="81"/>
        <end position="100"/>
    </location>
</feature>
<proteinExistence type="predicted"/>
<evidence type="ECO:0000313" key="3">
    <source>
        <dbReference type="Proteomes" id="UP000010472"/>
    </source>
</evidence>
<dbReference type="RefSeq" id="WP_015202434.1">
    <property type="nucleotide sequence ID" value="NC_019753.1"/>
</dbReference>
<dbReference type="PATRIC" id="fig|1173022.3.peg.1538"/>
<dbReference type="Proteomes" id="UP000010472">
    <property type="component" value="Chromosome"/>
</dbReference>
<dbReference type="HOGENOM" id="CLU_126044_1_0_3"/>
<keyword evidence="1" id="KW-0472">Membrane</keyword>
<dbReference type="EMBL" id="CP003620">
    <property type="protein sequence ID" value="AFZ12312.1"/>
    <property type="molecule type" value="Genomic_DNA"/>
</dbReference>
<accession>K9VXS7</accession>
<protein>
    <submittedName>
        <fullName evidence="2">Uncharacterized protein</fullName>
    </submittedName>
</protein>
<keyword evidence="1" id="KW-0812">Transmembrane</keyword>
<keyword evidence="1" id="KW-1133">Transmembrane helix</keyword>
<reference evidence="2 3" key="1">
    <citation type="submission" date="2012-06" db="EMBL/GenBank/DDBJ databases">
        <title>Finished chromosome of genome of Crinalium epipsammum PCC 9333.</title>
        <authorList>
            <consortium name="US DOE Joint Genome Institute"/>
            <person name="Gugger M."/>
            <person name="Coursin T."/>
            <person name="Rippka R."/>
            <person name="Tandeau De Marsac N."/>
            <person name="Huntemann M."/>
            <person name="Wei C.-L."/>
            <person name="Han J."/>
            <person name="Detter J.C."/>
            <person name="Han C."/>
            <person name="Tapia R."/>
            <person name="Davenport K."/>
            <person name="Daligault H."/>
            <person name="Erkkila T."/>
            <person name="Gu W."/>
            <person name="Munk A.C.C."/>
            <person name="Teshima H."/>
            <person name="Xu Y."/>
            <person name="Chain P."/>
            <person name="Chen A."/>
            <person name="Krypides N."/>
            <person name="Mavromatis K."/>
            <person name="Markowitz V."/>
            <person name="Szeto E."/>
            <person name="Ivanova N."/>
            <person name="Mikhailova N."/>
            <person name="Ovchinnikova G."/>
            <person name="Pagani I."/>
            <person name="Pati A."/>
            <person name="Goodwin L."/>
            <person name="Peters L."/>
            <person name="Pitluck S."/>
            <person name="Woyke T."/>
            <person name="Kerfeld C."/>
        </authorList>
    </citation>
    <scope>NUCLEOTIDE SEQUENCE [LARGE SCALE GENOMIC DNA]</scope>
    <source>
        <strain evidence="2 3">PCC 9333</strain>
    </source>
</reference>
<keyword evidence="3" id="KW-1185">Reference proteome</keyword>
<dbReference type="KEGG" id="cep:Cri9333_1418"/>
<organism evidence="2 3">
    <name type="scientific">Crinalium epipsammum PCC 9333</name>
    <dbReference type="NCBI Taxonomy" id="1173022"/>
    <lineage>
        <taxon>Bacteria</taxon>
        <taxon>Bacillati</taxon>
        <taxon>Cyanobacteriota</taxon>
        <taxon>Cyanophyceae</taxon>
        <taxon>Gomontiellales</taxon>
        <taxon>Gomontiellaceae</taxon>
        <taxon>Crinalium</taxon>
    </lineage>
</organism>
<sequence length="139" mass="16491">MEQPEDQITEITEIEPTDFDPTFKDQVNRLYRLTFYGRWLVVGILWLSVGSVSLWGLRYPLSLMREYFTWAAVRYGIEFNFLPALGLTLCIATTLAVLIWHTRNVLFGLPQEERQRLEQQVYRIRQQGSSHPLWKWVVK</sequence>
<dbReference type="eggNOG" id="ENOG5031BER">
    <property type="taxonomic scope" value="Bacteria"/>
</dbReference>
<evidence type="ECO:0000256" key="1">
    <source>
        <dbReference type="SAM" id="Phobius"/>
    </source>
</evidence>
<gene>
    <name evidence="2" type="ORF">Cri9333_1418</name>
</gene>
<dbReference type="STRING" id="1173022.Cri9333_1418"/>
<name>K9VXS7_9CYAN</name>
<dbReference type="OrthoDB" id="425848at2"/>